<dbReference type="Proteomes" id="UP000184375">
    <property type="component" value="Unassembled WGS sequence"/>
</dbReference>
<dbReference type="Pfam" id="PF01880">
    <property type="entry name" value="Desulfoferrodox"/>
    <property type="match status" value="1"/>
</dbReference>
<evidence type="ECO:0000313" key="7">
    <source>
        <dbReference type="EMBL" id="SHM28665.1"/>
    </source>
</evidence>
<keyword evidence="4" id="KW-0249">Electron transport</keyword>
<evidence type="ECO:0000256" key="4">
    <source>
        <dbReference type="ARBA" id="ARBA00022982"/>
    </source>
</evidence>
<evidence type="ECO:0000256" key="5">
    <source>
        <dbReference type="ARBA" id="ARBA00023004"/>
    </source>
</evidence>
<dbReference type="STRING" id="447595.SAMN05660826_00677"/>
<dbReference type="Gene3D" id="2.60.40.730">
    <property type="entry name" value="SOR catalytic domain"/>
    <property type="match status" value="1"/>
</dbReference>
<gene>
    <name evidence="7" type="ORF">SAMN05660826_00677</name>
</gene>
<dbReference type="InterPro" id="IPR036073">
    <property type="entry name" value="Desulfoferrodoxin_Fe-bd_dom_sf"/>
</dbReference>
<dbReference type="EMBL" id="FRCR01000003">
    <property type="protein sequence ID" value="SHM28665.1"/>
    <property type="molecule type" value="Genomic_DNA"/>
</dbReference>
<dbReference type="OrthoDB" id="9814936at2"/>
<dbReference type="NCBIfam" id="TIGR00332">
    <property type="entry name" value="neela_ferrous"/>
    <property type="match status" value="1"/>
</dbReference>
<evidence type="ECO:0000256" key="2">
    <source>
        <dbReference type="ARBA" id="ARBA00022448"/>
    </source>
</evidence>
<evidence type="ECO:0000313" key="8">
    <source>
        <dbReference type="Proteomes" id="UP000184375"/>
    </source>
</evidence>
<evidence type="ECO:0000256" key="3">
    <source>
        <dbReference type="ARBA" id="ARBA00022723"/>
    </source>
</evidence>
<dbReference type="AlphaFoldDB" id="A0A1M7HJJ6"/>
<keyword evidence="2" id="KW-0813">Transport</keyword>
<keyword evidence="8" id="KW-1185">Reference proteome</keyword>
<comment type="similarity">
    <text evidence="1">Belongs to the desulfoferrodoxin family.</text>
</comment>
<dbReference type="PANTHER" id="PTHR36541:SF1">
    <property type="entry name" value="SUPEROXIDE REDUCTASE-RELATED"/>
    <property type="match status" value="1"/>
</dbReference>
<dbReference type="GO" id="GO:0016491">
    <property type="term" value="F:oxidoreductase activity"/>
    <property type="evidence" value="ECO:0007669"/>
    <property type="project" value="InterPro"/>
</dbReference>
<dbReference type="GO" id="GO:0005506">
    <property type="term" value="F:iron ion binding"/>
    <property type="evidence" value="ECO:0007669"/>
    <property type="project" value="InterPro"/>
</dbReference>
<organism evidence="7 8">
    <name type="scientific">Caldanaerovirga acetigignens</name>
    <dbReference type="NCBI Taxonomy" id="447595"/>
    <lineage>
        <taxon>Bacteria</taxon>
        <taxon>Bacillati</taxon>
        <taxon>Bacillota</taxon>
        <taxon>Clostridia</taxon>
        <taxon>Thermosediminibacterales</taxon>
        <taxon>Thermosediminibacteraceae</taxon>
        <taxon>Caldanaerovirga</taxon>
    </lineage>
</organism>
<dbReference type="PANTHER" id="PTHR36541">
    <property type="entry name" value="SUPEROXIDE REDUCTASE-RELATED"/>
    <property type="match status" value="1"/>
</dbReference>
<dbReference type="RefSeq" id="WP_073254666.1">
    <property type="nucleotide sequence ID" value="NZ_FRCR01000003.1"/>
</dbReference>
<evidence type="ECO:0000256" key="1">
    <source>
        <dbReference type="ARBA" id="ARBA00005941"/>
    </source>
</evidence>
<keyword evidence="5" id="KW-0408">Iron</keyword>
<accession>A0A1M7HJJ6</accession>
<keyword evidence="3" id="KW-0479">Metal-binding</keyword>
<evidence type="ECO:0000259" key="6">
    <source>
        <dbReference type="Pfam" id="PF01880"/>
    </source>
</evidence>
<feature type="domain" description="Desulfoferrodoxin ferrous iron-binding" evidence="6">
    <location>
        <begin position="11"/>
        <end position="124"/>
    </location>
</feature>
<dbReference type="InterPro" id="IPR051233">
    <property type="entry name" value="Desulfoferrodoxin_SOR"/>
</dbReference>
<name>A0A1M7HJJ6_9FIRM</name>
<sequence>MDSLKLIIQKDDWKKEKHVPVIEIKGPTKKGEPIDVYLCVGKEIPHPNTTEHHIRWIKLFFQPDGEKFTIHLGTYMFEAHAESTEGPNKGSAKCEPYVYTRVILEKPGSLTALSYCNIHGLWENSLRVDFEN</sequence>
<protein>
    <submittedName>
        <fullName evidence="7">Superoxide reductase</fullName>
    </submittedName>
</protein>
<dbReference type="InterPro" id="IPR002742">
    <property type="entry name" value="Desulfoferrodoxin_Fe-bd_dom"/>
</dbReference>
<dbReference type="SUPFAM" id="SSF49367">
    <property type="entry name" value="Superoxide reductase-like"/>
    <property type="match status" value="1"/>
</dbReference>
<proteinExistence type="inferred from homology"/>
<reference evidence="8" key="1">
    <citation type="submission" date="2016-11" db="EMBL/GenBank/DDBJ databases">
        <authorList>
            <person name="Varghese N."/>
            <person name="Submissions S."/>
        </authorList>
    </citation>
    <scope>NUCLEOTIDE SEQUENCE [LARGE SCALE GENOMIC DNA]</scope>
    <source>
        <strain evidence="8">DSM 18802</strain>
    </source>
</reference>